<feature type="transmembrane region" description="Helical" evidence="1">
    <location>
        <begin position="206"/>
        <end position="227"/>
    </location>
</feature>
<evidence type="ECO:0000313" key="3">
    <source>
        <dbReference type="Proteomes" id="UP001326636"/>
    </source>
</evidence>
<feature type="transmembrane region" description="Helical" evidence="1">
    <location>
        <begin position="7"/>
        <end position="29"/>
    </location>
</feature>
<gene>
    <name evidence="2" type="ORF">SM121_01670</name>
</gene>
<keyword evidence="1" id="KW-0472">Membrane</keyword>
<dbReference type="EMBL" id="CP139418">
    <property type="protein sequence ID" value="WPS54242.1"/>
    <property type="molecule type" value="Genomic_DNA"/>
</dbReference>
<feature type="transmembrane region" description="Helical" evidence="1">
    <location>
        <begin position="239"/>
        <end position="258"/>
    </location>
</feature>
<dbReference type="RefSeq" id="WP_320911023.1">
    <property type="nucleotide sequence ID" value="NZ_CP139418.1"/>
</dbReference>
<evidence type="ECO:0000256" key="1">
    <source>
        <dbReference type="SAM" id="Phobius"/>
    </source>
</evidence>
<keyword evidence="3" id="KW-1185">Reference proteome</keyword>
<proteinExistence type="predicted"/>
<name>A0ABZ0SZM2_9STRE</name>
<keyword evidence="1" id="KW-0812">Transmembrane</keyword>
<feature type="transmembrane region" description="Helical" evidence="1">
    <location>
        <begin position="608"/>
        <end position="628"/>
    </location>
</feature>
<protein>
    <submittedName>
        <fullName evidence="2">DUF1430 domain-containing protein</fullName>
    </submittedName>
</protein>
<feature type="transmembrane region" description="Helical" evidence="1">
    <location>
        <begin position="278"/>
        <end position="297"/>
    </location>
</feature>
<organism evidence="2 3">
    <name type="scientific">Streptococcus dentalis</name>
    <dbReference type="NCBI Taxonomy" id="3098075"/>
    <lineage>
        <taxon>Bacteria</taxon>
        <taxon>Bacillati</taxon>
        <taxon>Bacillota</taxon>
        <taxon>Bacilli</taxon>
        <taxon>Lactobacillales</taxon>
        <taxon>Streptococcaceae</taxon>
        <taxon>Streptococcus</taxon>
    </lineage>
</organism>
<keyword evidence="1" id="KW-1133">Transmembrane helix</keyword>
<evidence type="ECO:0000313" key="2">
    <source>
        <dbReference type="EMBL" id="WPS54242.1"/>
    </source>
</evidence>
<dbReference type="InterPro" id="IPR006541">
    <property type="entry name" value="Bacteriocin_ass"/>
</dbReference>
<reference evidence="2 3" key="1">
    <citation type="submission" date="2023-11" db="EMBL/GenBank/DDBJ databases">
        <title>Description of Streptococcus dentalis sp. nov., Streptococcus gingivalis sp. nov., Streptococcus lingualis sp. nov. isolated from human oral cavity.</title>
        <authorList>
            <person name="Choi Y.S."/>
            <person name="Goo B.J."/>
            <person name="Bae J.W."/>
        </authorList>
    </citation>
    <scope>NUCLEOTIDE SEQUENCE [LARGE SCALE GENOMIC DNA]</scope>
    <source>
        <strain evidence="2 3">S1</strain>
    </source>
</reference>
<feature type="transmembrane region" description="Helical" evidence="1">
    <location>
        <begin position="562"/>
        <end position="588"/>
    </location>
</feature>
<dbReference type="Proteomes" id="UP001326636">
    <property type="component" value="Chromosome"/>
</dbReference>
<feature type="transmembrane region" description="Helical" evidence="1">
    <location>
        <begin position="634"/>
        <end position="653"/>
    </location>
</feature>
<accession>A0ABZ0SZM2</accession>
<sequence length="670" mass="76188">MKRFFVILSNIFITSFLLWICFSTSYVVIHNSFPAIGILSQNKEVSKDQVKYSLDQLANETDSVIGEQIETIDDKGKVHFSYAIFGSGHIPNGLVKASEEDFYNSGLLSNYYILSGNLTLDRLNHELQSLGFTQTFVSYPNIFLSLFTYMGNGTQLLVLVIFLLTFIALMIIQKTKEMRTVGIRYISGLHLTQIFGNSMISDCGDLLLGIITGVFLVICGVSLFHITPFSVPVIVSANITYNLLLLFLSILFSFLYVLSIKTVHLVSLLKGKLPLKQIMGILYLGQLVAFLLIVLTIHRTSIYSTIWQLHQSGDTAWSNQKDWVLLSTNREFGAEARNQDSRKMLEEQWKNFIETGIQNGGMLVQHPFASFDLKGLSSHPLTGEKMSINDYNPYANSLYVTPNYLDVQNVELNEEDKKSINSLGEGEFGLLLPEKLKDQEDKLRQIYEDFLAIRNDKGNKIQQAMKARVFYISNNKKRFVYNSTPISYQQFLSDPILIVLKPSSFGKNQNAFFTYPSDYLYFKGLDATKKLVEQGGIKRYISQYDLAYYVYRGMSHKIQVEILTIIAGGFLGIATSILLFNTMTILYFEEFRKTILIKKISGLNFFELHQKFFIWQIVIFILGGAIGLLLTNKLWVVFLTSCVFGLNSILILMHRSRKEDRMASIILKGA</sequence>
<dbReference type="NCBIfam" id="TIGR01654">
    <property type="entry name" value="bact_immun_7tm"/>
    <property type="match status" value="1"/>
</dbReference>
<feature type="transmembrane region" description="Helical" evidence="1">
    <location>
        <begin position="153"/>
        <end position="172"/>
    </location>
</feature>
<dbReference type="Pfam" id="PF07242">
    <property type="entry name" value="DUF1430"/>
    <property type="match status" value="1"/>
</dbReference>